<dbReference type="PANTHER" id="PTHR43337">
    <property type="entry name" value="XANTHINE/URACIL PERMEASE C887.17-RELATED"/>
    <property type="match status" value="1"/>
</dbReference>
<keyword evidence="7 8" id="KW-0472">Membrane</keyword>
<feature type="transmembrane region" description="Helical" evidence="9">
    <location>
        <begin position="193"/>
        <end position="212"/>
    </location>
</feature>
<feature type="transmembrane region" description="Helical" evidence="9">
    <location>
        <begin position="374"/>
        <end position="403"/>
    </location>
</feature>
<evidence type="ECO:0000313" key="10">
    <source>
        <dbReference type="EMBL" id="MCP1675222.1"/>
    </source>
</evidence>
<keyword evidence="4 8" id="KW-1003">Cell membrane</keyword>
<dbReference type="EMBL" id="JALJXV010000005">
    <property type="protein sequence ID" value="MCP1675222.1"/>
    <property type="molecule type" value="Genomic_DNA"/>
</dbReference>
<dbReference type="GO" id="GO:0005886">
    <property type="term" value="C:plasma membrane"/>
    <property type="evidence" value="ECO:0007669"/>
    <property type="project" value="UniProtKB-SubCell"/>
</dbReference>
<comment type="subcellular location">
    <subcellularLocation>
        <location evidence="1 8">Cell membrane</location>
        <topology evidence="1 8">Multi-pass membrane protein</topology>
    </subcellularLocation>
</comment>
<keyword evidence="3 8" id="KW-0813">Transport</keyword>
<accession>A0AAE3G7F7</accession>
<feature type="transmembrane region" description="Helical" evidence="9">
    <location>
        <begin position="46"/>
        <end position="67"/>
    </location>
</feature>
<name>A0AAE3G7F7_9GAMM</name>
<sequence>MDKFFGFTEQGTSLRQEIIAGATTFLAMAYILFVNAFILADAGMDPGAVFVATALSAAAGCLIMGLWANYPIALAPGMGLNAFFAYTVVLGMGVPWETALAGVLVSGIIFLILTVTRVRETIINAIPLQLKMAAGAGIGLFIAFIGLKNAGIVEGYEPTLVTLGNLGAAGPAIAIAGLLITAFFLVRGFKGAIFYGMVVTTVGGIIIGVVGAPDAVVSAVPSLAPTFGQAIIHLPDILLSPTLWVVVFTFLFVDFFDTAGTLMAVAHQGGFLKDNKLPRASRALGADSSATVIGAVLGTSTTTSYIESAAGVGAGGRTGFTSVVVAALFLVSLFFSPLLQIFLEHPELTSPALIIVGVLMASALANIDWKAPEFAIPAFVTVIAMPLTFSIANGIALGFVLYPLTMVFKGKAREVHPLMYAMFVVFIVYFIWGR</sequence>
<dbReference type="PIRSF" id="PIRSF005353">
    <property type="entry name" value="PbuG"/>
    <property type="match status" value="1"/>
</dbReference>
<keyword evidence="6 8" id="KW-1133">Transmembrane helix</keyword>
<comment type="caution">
    <text evidence="10">The sequence shown here is derived from an EMBL/GenBank/DDBJ whole genome shotgun (WGS) entry which is preliminary data.</text>
</comment>
<evidence type="ECO:0000256" key="6">
    <source>
        <dbReference type="ARBA" id="ARBA00022989"/>
    </source>
</evidence>
<dbReference type="PANTHER" id="PTHR43337:SF11">
    <property type="entry name" value="GUANINE_HYPOXANTHINE PERMEASE PBUG"/>
    <property type="match status" value="1"/>
</dbReference>
<dbReference type="RefSeq" id="WP_253478332.1">
    <property type="nucleotide sequence ID" value="NZ_JALJXV010000005.1"/>
</dbReference>
<dbReference type="Pfam" id="PF00860">
    <property type="entry name" value="Xan_ur_permease"/>
    <property type="match status" value="1"/>
</dbReference>
<keyword evidence="11" id="KW-1185">Reference proteome</keyword>
<feature type="transmembrane region" description="Helical" evidence="9">
    <location>
        <begin position="348"/>
        <end position="367"/>
    </location>
</feature>
<evidence type="ECO:0000313" key="11">
    <source>
        <dbReference type="Proteomes" id="UP001205843"/>
    </source>
</evidence>
<protein>
    <submittedName>
        <fullName evidence="10">AGZA family xanthine/uracil permease-like MFS transporter</fullName>
    </submittedName>
</protein>
<reference evidence="10" key="1">
    <citation type="submission" date="2022-03" db="EMBL/GenBank/DDBJ databases">
        <title>Genomic Encyclopedia of Type Strains, Phase III (KMG-III): the genomes of soil and plant-associated and newly described type strains.</title>
        <authorList>
            <person name="Whitman W."/>
        </authorList>
    </citation>
    <scope>NUCLEOTIDE SEQUENCE</scope>
    <source>
        <strain evidence="10">ANL 6-2</strain>
    </source>
</reference>
<gene>
    <name evidence="10" type="ORF">J2T57_002370</name>
</gene>
<dbReference type="InterPro" id="IPR006043">
    <property type="entry name" value="NCS2"/>
</dbReference>
<evidence type="ECO:0000256" key="8">
    <source>
        <dbReference type="PIRNR" id="PIRNR005353"/>
    </source>
</evidence>
<keyword evidence="5 8" id="KW-0812">Transmembrane</keyword>
<evidence type="ECO:0000256" key="7">
    <source>
        <dbReference type="ARBA" id="ARBA00023136"/>
    </source>
</evidence>
<evidence type="ECO:0000256" key="2">
    <source>
        <dbReference type="ARBA" id="ARBA00005697"/>
    </source>
</evidence>
<dbReference type="Proteomes" id="UP001205843">
    <property type="component" value="Unassembled WGS sequence"/>
</dbReference>
<dbReference type="AlphaFoldDB" id="A0AAE3G7F7"/>
<evidence type="ECO:0000256" key="3">
    <source>
        <dbReference type="ARBA" id="ARBA00022448"/>
    </source>
</evidence>
<evidence type="ECO:0000256" key="5">
    <source>
        <dbReference type="ARBA" id="ARBA00022692"/>
    </source>
</evidence>
<dbReference type="GO" id="GO:0005345">
    <property type="term" value="F:purine nucleobase transmembrane transporter activity"/>
    <property type="evidence" value="ECO:0007669"/>
    <property type="project" value="TreeGrafter"/>
</dbReference>
<feature type="transmembrane region" description="Helical" evidence="9">
    <location>
        <begin position="128"/>
        <end position="147"/>
    </location>
</feature>
<feature type="transmembrane region" description="Helical" evidence="9">
    <location>
        <begin position="323"/>
        <end position="342"/>
    </location>
</feature>
<dbReference type="InterPro" id="IPR026033">
    <property type="entry name" value="Azg-like_bact_archaea"/>
</dbReference>
<evidence type="ECO:0000256" key="4">
    <source>
        <dbReference type="ARBA" id="ARBA00022475"/>
    </source>
</evidence>
<feature type="transmembrane region" description="Helical" evidence="9">
    <location>
        <begin position="167"/>
        <end position="186"/>
    </location>
</feature>
<feature type="transmembrane region" description="Helical" evidence="9">
    <location>
        <begin position="415"/>
        <end position="432"/>
    </location>
</feature>
<organism evidence="10 11">
    <name type="scientific">Natronocella acetinitrilica</name>
    <dbReference type="NCBI Taxonomy" id="414046"/>
    <lineage>
        <taxon>Bacteria</taxon>
        <taxon>Pseudomonadati</taxon>
        <taxon>Pseudomonadota</taxon>
        <taxon>Gammaproteobacteria</taxon>
        <taxon>Chromatiales</taxon>
        <taxon>Ectothiorhodospiraceae</taxon>
        <taxon>Natronocella</taxon>
    </lineage>
</organism>
<comment type="similarity">
    <text evidence="2 8">Belongs to the nucleobase:cation symporter-2 (NCS2) (TC 2.A.40) family. Azg-like subfamily.</text>
</comment>
<evidence type="ECO:0000256" key="9">
    <source>
        <dbReference type="SAM" id="Phobius"/>
    </source>
</evidence>
<proteinExistence type="inferred from homology"/>
<feature type="transmembrane region" description="Helical" evidence="9">
    <location>
        <begin position="99"/>
        <end position="116"/>
    </location>
</feature>
<dbReference type="InterPro" id="IPR045018">
    <property type="entry name" value="Azg-like"/>
</dbReference>
<feature type="transmembrane region" description="Helical" evidence="9">
    <location>
        <begin position="18"/>
        <end position="40"/>
    </location>
</feature>
<evidence type="ECO:0000256" key="1">
    <source>
        <dbReference type="ARBA" id="ARBA00004651"/>
    </source>
</evidence>